<dbReference type="InterPro" id="IPR001566">
    <property type="entry name" value="23S_rRNA_MeTrfase_RlmD"/>
</dbReference>
<feature type="binding site" evidence="9">
    <location>
        <position position="72"/>
    </location>
    <ligand>
        <name>[4Fe-4S] cluster</name>
        <dbReference type="ChEBI" id="CHEBI:49883"/>
    </ligand>
</feature>
<dbReference type="Pfam" id="PF05958">
    <property type="entry name" value="tRNA_U5-meth_tr"/>
    <property type="match status" value="1"/>
</dbReference>
<evidence type="ECO:0000256" key="8">
    <source>
        <dbReference type="ARBA" id="ARBA00023014"/>
    </source>
</evidence>
<protein>
    <recommendedName>
        <fullName evidence="9">23S rRNA (uracil(1939)-C(5))-methyltransferase RlmD</fullName>
        <ecNumber evidence="9">2.1.1.190</ecNumber>
    </recommendedName>
    <alternativeName>
        <fullName evidence="9">23S rRNA(m5U1939)-methyltransferase</fullName>
    </alternativeName>
</protein>
<feature type="binding site" evidence="9 10">
    <location>
        <position position="313"/>
    </location>
    <ligand>
        <name>S-adenosyl-L-methionine</name>
        <dbReference type="ChEBI" id="CHEBI:59789"/>
    </ligand>
</feature>
<feature type="active site" evidence="11">
    <location>
        <position position="388"/>
    </location>
</feature>
<name>A0A080M5P4_9PROT</name>
<comment type="similarity">
    <text evidence="9">Belongs to the class I-like SAM-binding methyltransferase superfamily. RNA M5U methyltransferase family. RlmD subfamily.</text>
</comment>
<dbReference type="NCBIfam" id="NF009639">
    <property type="entry name" value="PRK13168.1"/>
    <property type="match status" value="1"/>
</dbReference>
<dbReference type="HAMAP" id="MF_01010">
    <property type="entry name" value="23SrRNA_methyltr_RlmD"/>
    <property type="match status" value="1"/>
</dbReference>
<dbReference type="InterPro" id="IPR029063">
    <property type="entry name" value="SAM-dependent_MTases_sf"/>
</dbReference>
<dbReference type="EC" id="2.1.1.190" evidence="9"/>
<sequence>MPTGIIESLDHEARGVTRLDGKTVFVEGALPGECVEYASYRRKPSYELARTLQILASSPQRETPRCPHFGVCGGCSMQHLDPQAQVAAKQRLLEDNLWHLGRIKADQLYAPIYGQPWGYRYRARLSVRLVPKKGGVLVGFHEKRSSYVADMKQCEILPSHLSAMLLPLRELIGALSIRDRLPQIEVAIGERMTALVLRILEALDPADEALLRDFADRHAVVFYLQPQGPATAYRFYPLDGPQLSYRLPDFAVEHAFLPTEFTQVNHAINRVLVRRALALLDPQAGERIADMFCGLGNFTLPIARSGARVLGVEGSAELVRRATENAAANGLDILAEYRLANLFETTPDSLAALGCFDKMLIDPPREGALELIKSLDADGPRRIVYISCSPATLARDAGILVAQKHYRLRGAGVVNMFPQTSHVESIALFERMPAS</sequence>
<evidence type="ECO:0000256" key="11">
    <source>
        <dbReference type="PROSITE-ProRule" id="PRU10015"/>
    </source>
</evidence>
<evidence type="ECO:0000256" key="9">
    <source>
        <dbReference type="HAMAP-Rule" id="MF_01010"/>
    </source>
</evidence>
<feature type="binding site" evidence="9">
    <location>
        <position position="154"/>
    </location>
    <ligand>
        <name>[4Fe-4S] cluster</name>
        <dbReference type="ChEBI" id="CHEBI:49883"/>
    </ligand>
</feature>
<dbReference type="PROSITE" id="PS51687">
    <property type="entry name" value="SAM_MT_RNA_M5U"/>
    <property type="match status" value="1"/>
</dbReference>
<dbReference type="Gene3D" id="2.40.50.1070">
    <property type="match status" value="1"/>
</dbReference>
<comment type="catalytic activity">
    <reaction evidence="9">
        <text>uridine(1939) in 23S rRNA + S-adenosyl-L-methionine = 5-methyluridine(1939) in 23S rRNA + S-adenosyl-L-homocysteine + H(+)</text>
        <dbReference type="Rhea" id="RHEA:42908"/>
        <dbReference type="Rhea" id="RHEA-COMP:10278"/>
        <dbReference type="Rhea" id="RHEA-COMP:10279"/>
        <dbReference type="ChEBI" id="CHEBI:15378"/>
        <dbReference type="ChEBI" id="CHEBI:57856"/>
        <dbReference type="ChEBI" id="CHEBI:59789"/>
        <dbReference type="ChEBI" id="CHEBI:65315"/>
        <dbReference type="ChEBI" id="CHEBI:74447"/>
        <dbReference type="EC" id="2.1.1.190"/>
    </reaction>
</comment>
<dbReference type="InterPro" id="IPR002792">
    <property type="entry name" value="TRAM_dom"/>
</dbReference>
<feature type="binding site" evidence="9">
    <location>
        <position position="66"/>
    </location>
    <ligand>
        <name>[4Fe-4S] cluster</name>
        <dbReference type="ChEBI" id="CHEBI:49883"/>
    </ligand>
</feature>
<dbReference type="PROSITE" id="PS50926">
    <property type="entry name" value="TRAM"/>
    <property type="match status" value="1"/>
</dbReference>
<dbReference type="GO" id="GO:0070475">
    <property type="term" value="P:rRNA base methylation"/>
    <property type="evidence" value="ECO:0007669"/>
    <property type="project" value="TreeGrafter"/>
</dbReference>
<dbReference type="Proteomes" id="UP000021315">
    <property type="component" value="Unassembled WGS sequence"/>
</dbReference>
<dbReference type="GO" id="GO:0070041">
    <property type="term" value="F:rRNA (uridine-C5-)-methyltransferase activity"/>
    <property type="evidence" value="ECO:0007669"/>
    <property type="project" value="UniProtKB-UniRule"/>
</dbReference>
<dbReference type="FunFam" id="2.40.50.140:FF:000097">
    <property type="entry name" value="23S rRNA (uracil(1939)-C(5))-methyltransferase RlmD"/>
    <property type="match status" value="1"/>
</dbReference>
<evidence type="ECO:0000256" key="6">
    <source>
        <dbReference type="ARBA" id="ARBA00022723"/>
    </source>
</evidence>
<keyword evidence="3 9" id="KW-0489">Methyltransferase</keyword>
<evidence type="ECO:0000256" key="5">
    <source>
        <dbReference type="ARBA" id="ARBA00022691"/>
    </source>
</evidence>
<dbReference type="PANTHER" id="PTHR11061:SF49">
    <property type="entry name" value="23S RRNA (URACIL(1939)-C(5))-METHYLTRANSFERASE RLMD"/>
    <property type="match status" value="1"/>
</dbReference>
<dbReference type="SUPFAM" id="SSF50249">
    <property type="entry name" value="Nucleic acid-binding proteins"/>
    <property type="match status" value="1"/>
</dbReference>
<dbReference type="PANTHER" id="PTHR11061">
    <property type="entry name" value="RNA M5U METHYLTRANSFERASE"/>
    <property type="match status" value="1"/>
</dbReference>
<dbReference type="EMBL" id="JDST02000072">
    <property type="protein sequence ID" value="KFB75815.1"/>
    <property type="molecule type" value="Genomic_DNA"/>
</dbReference>
<keyword evidence="8 9" id="KW-0411">Iron-sulfur</keyword>
<dbReference type="Gene3D" id="3.40.50.150">
    <property type="entry name" value="Vaccinia Virus protein VP39"/>
    <property type="match status" value="1"/>
</dbReference>
<comment type="function">
    <text evidence="9">Catalyzes the formation of 5-methyl-uridine at position 1939 (m5U1939) in 23S rRNA.</text>
</comment>
<feature type="binding site" evidence="9 10">
    <location>
        <position position="362"/>
    </location>
    <ligand>
        <name>S-adenosyl-L-methionine</name>
        <dbReference type="ChEBI" id="CHEBI:59789"/>
    </ligand>
</feature>
<accession>A0A080M5P4</accession>
<proteinExistence type="inferred from homology"/>
<keyword evidence="2 9" id="KW-0698">rRNA processing</keyword>
<keyword evidence="1 9" id="KW-0004">4Fe-4S</keyword>
<dbReference type="STRING" id="1453999.AW06_003100"/>
<dbReference type="InterPro" id="IPR030390">
    <property type="entry name" value="MeTrfase_TrmA_AS"/>
</dbReference>
<comment type="caution">
    <text evidence="13">The sequence shown here is derived from an EMBL/GenBank/DDBJ whole genome shotgun (WGS) entry which is preliminary data.</text>
</comment>
<evidence type="ECO:0000313" key="13">
    <source>
        <dbReference type="EMBL" id="KFB75815.1"/>
    </source>
</evidence>
<dbReference type="GO" id="GO:0005506">
    <property type="term" value="F:iron ion binding"/>
    <property type="evidence" value="ECO:0007669"/>
    <property type="project" value="UniProtKB-UniRule"/>
</dbReference>
<feature type="binding site" evidence="9 10">
    <location>
        <position position="263"/>
    </location>
    <ligand>
        <name>S-adenosyl-L-methionine</name>
        <dbReference type="ChEBI" id="CHEBI:59789"/>
    </ligand>
</feature>
<dbReference type="InterPro" id="IPR012340">
    <property type="entry name" value="NA-bd_OB-fold"/>
</dbReference>
<dbReference type="SUPFAM" id="SSF53335">
    <property type="entry name" value="S-adenosyl-L-methionine-dependent methyltransferases"/>
    <property type="match status" value="1"/>
</dbReference>
<dbReference type="InterPro" id="IPR030391">
    <property type="entry name" value="MeTrfase_TrmA_CS"/>
</dbReference>
<feature type="domain" description="TRAM" evidence="12">
    <location>
        <begin position="1"/>
        <end position="53"/>
    </location>
</feature>
<feature type="binding site" evidence="9">
    <location>
        <position position="341"/>
    </location>
    <ligand>
        <name>S-adenosyl-L-methionine</name>
        <dbReference type="ChEBI" id="CHEBI:59789"/>
    </ligand>
</feature>
<feature type="active site" description="Nucleophile" evidence="9 10">
    <location>
        <position position="388"/>
    </location>
</feature>
<evidence type="ECO:0000256" key="7">
    <source>
        <dbReference type="ARBA" id="ARBA00023004"/>
    </source>
</evidence>
<evidence type="ECO:0000259" key="12">
    <source>
        <dbReference type="PROSITE" id="PS50926"/>
    </source>
</evidence>
<keyword evidence="7 9" id="KW-0408">Iron</keyword>
<evidence type="ECO:0000256" key="10">
    <source>
        <dbReference type="PROSITE-ProRule" id="PRU01024"/>
    </source>
</evidence>
<gene>
    <name evidence="9 13" type="primary">rlmD</name>
    <name evidence="13" type="ORF">AW06_003100</name>
</gene>
<dbReference type="AlphaFoldDB" id="A0A080M5P4"/>
<dbReference type="GO" id="GO:0051539">
    <property type="term" value="F:4 iron, 4 sulfur cluster binding"/>
    <property type="evidence" value="ECO:0007669"/>
    <property type="project" value="UniProtKB-KW"/>
</dbReference>
<feature type="binding site" evidence="9">
    <location>
        <position position="75"/>
    </location>
    <ligand>
        <name>[4Fe-4S] cluster</name>
        <dbReference type="ChEBI" id="CHEBI:49883"/>
    </ligand>
</feature>
<dbReference type="NCBIfam" id="TIGR00479">
    <property type="entry name" value="rumA"/>
    <property type="match status" value="1"/>
</dbReference>
<dbReference type="InterPro" id="IPR010280">
    <property type="entry name" value="U5_MeTrfase_fam"/>
</dbReference>
<dbReference type="Gene3D" id="2.40.50.140">
    <property type="entry name" value="Nucleic acid-binding proteins"/>
    <property type="match status" value="1"/>
</dbReference>
<evidence type="ECO:0000313" key="14">
    <source>
        <dbReference type="Proteomes" id="UP000021315"/>
    </source>
</evidence>
<feature type="binding site" evidence="9 10">
    <location>
        <position position="292"/>
    </location>
    <ligand>
        <name>S-adenosyl-L-methionine</name>
        <dbReference type="ChEBI" id="CHEBI:59789"/>
    </ligand>
</feature>
<evidence type="ECO:0000256" key="2">
    <source>
        <dbReference type="ARBA" id="ARBA00022552"/>
    </source>
</evidence>
<dbReference type="GO" id="GO:0003723">
    <property type="term" value="F:RNA binding"/>
    <property type="evidence" value="ECO:0007669"/>
    <property type="project" value="InterPro"/>
</dbReference>
<evidence type="ECO:0000256" key="4">
    <source>
        <dbReference type="ARBA" id="ARBA00022679"/>
    </source>
</evidence>
<keyword evidence="4 9" id="KW-0808">Transferase</keyword>
<organism evidence="13 14">
    <name type="scientific">Candidatus Accumulibacter cognatus</name>
    <dbReference type="NCBI Taxonomy" id="2954383"/>
    <lineage>
        <taxon>Bacteria</taxon>
        <taxon>Pseudomonadati</taxon>
        <taxon>Pseudomonadota</taxon>
        <taxon>Betaproteobacteria</taxon>
        <taxon>Candidatus Accumulibacter</taxon>
    </lineage>
</organism>
<keyword evidence="5 9" id="KW-0949">S-adenosyl-L-methionine</keyword>
<dbReference type="PROSITE" id="PS01230">
    <property type="entry name" value="TRMA_1"/>
    <property type="match status" value="1"/>
</dbReference>
<feature type="binding site" evidence="9">
    <location>
        <position position="297"/>
    </location>
    <ligand>
        <name>S-adenosyl-L-methionine</name>
        <dbReference type="ChEBI" id="CHEBI:59789"/>
    </ligand>
</feature>
<dbReference type="PROSITE" id="PS01231">
    <property type="entry name" value="TRMA_2"/>
    <property type="match status" value="1"/>
</dbReference>
<evidence type="ECO:0000256" key="3">
    <source>
        <dbReference type="ARBA" id="ARBA00022603"/>
    </source>
</evidence>
<dbReference type="CDD" id="cd02440">
    <property type="entry name" value="AdoMet_MTases"/>
    <property type="match status" value="1"/>
</dbReference>
<reference evidence="13" key="1">
    <citation type="submission" date="2014-02" db="EMBL/GenBank/DDBJ databases">
        <title>Expanding our view of genomic diversity in Candidatus Accumulibacter clades.</title>
        <authorList>
            <person name="Skennerton C.T."/>
            <person name="Barr J.J."/>
            <person name="Slater F.R."/>
            <person name="Bond P.L."/>
            <person name="Tyson G.W."/>
        </authorList>
    </citation>
    <scope>NUCLEOTIDE SEQUENCE [LARGE SCALE GENOMIC DNA]</scope>
</reference>
<dbReference type="RefSeq" id="WP_034951166.1">
    <property type="nucleotide sequence ID" value="NZ_JDST02000072.1"/>
</dbReference>
<keyword evidence="6 9" id="KW-0479">Metal-binding</keyword>
<evidence type="ECO:0000256" key="1">
    <source>
        <dbReference type="ARBA" id="ARBA00022485"/>
    </source>
</evidence>
<keyword evidence="14" id="KW-1185">Reference proteome</keyword>